<dbReference type="AlphaFoldDB" id="A0A0R2SA59"/>
<reference evidence="5 6" key="1">
    <citation type="submission" date="2015-10" db="EMBL/GenBank/DDBJ databases">
        <title>Metagenome-Assembled Genomes uncover a global brackish microbiome.</title>
        <authorList>
            <person name="Hugerth L.W."/>
            <person name="Larsson J."/>
            <person name="Alneberg J."/>
            <person name="Lindh M.V."/>
            <person name="Legrand C."/>
            <person name="Pinhassi J."/>
            <person name="Andersson A.F."/>
        </authorList>
    </citation>
    <scope>NUCLEOTIDE SEQUENCE [LARGE SCALE GENOMIC DNA]</scope>
    <source>
        <strain evidence="5">BACL4 MAG-120507-bin80</strain>
    </source>
</reference>
<feature type="chain" id="PRO_5006423487" description="Sulfatase N-terminal domain-containing protein" evidence="3">
    <location>
        <begin position="40"/>
        <end position="458"/>
    </location>
</feature>
<dbReference type="Pfam" id="PF00884">
    <property type="entry name" value="Sulfatase"/>
    <property type="match status" value="1"/>
</dbReference>
<evidence type="ECO:0000256" key="3">
    <source>
        <dbReference type="SAM" id="SignalP"/>
    </source>
</evidence>
<sequence>MVKVRRELKAHVSRNARANMRNFCAAILGTLLVSTSVNAASDQPNFVVVMADDLGYGDLGVYGSTLIKTPNLDRMALNGARFDSFYSSANICTAARGGLLTGRYPIRLGLVNDVARPTNDIHLAEEEITIAEALQPLGYRTGLFGKWHLGSRVEWSPMNAGFDTYYGVLHSNDMLPLELYSQETMIEDPVVQETLTQRYTEQALAFVEDSVASDDPFFLYLPHSFPHVPLYTTAPFEGQSDAGLYGDVVETIDWSMGEILAKLEELGVADNTLVIFTSDNGPWWEGSPGPFRDRKGSSWEGGQRVPFIAQWPGTISKGIVSNEPAMNIDLFPTLVALAGGQLPNDRDIDGKNITAMLTGNAASPHEALFLFDADRIAGVRSGQWKLVLESRYRTAINSFDNPDSYYGPVGLLFDVVKDPSETYSFAREQPEIVDSLRAHLERGQKTYSSTVLPAMWNR</sequence>
<dbReference type="GO" id="GO:0004065">
    <property type="term" value="F:arylsulfatase activity"/>
    <property type="evidence" value="ECO:0007669"/>
    <property type="project" value="TreeGrafter"/>
</dbReference>
<evidence type="ECO:0000313" key="6">
    <source>
        <dbReference type="Proteomes" id="UP000051934"/>
    </source>
</evidence>
<dbReference type="PANTHER" id="PTHR42693">
    <property type="entry name" value="ARYLSULFATASE FAMILY MEMBER"/>
    <property type="match status" value="1"/>
</dbReference>
<dbReference type="Gene3D" id="3.40.720.10">
    <property type="entry name" value="Alkaline Phosphatase, subunit A"/>
    <property type="match status" value="1"/>
</dbReference>
<dbReference type="Gene3D" id="3.30.1120.10">
    <property type="match status" value="1"/>
</dbReference>
<dbReference type="CDD" id="cd16026">
    <property type="entry name" value="GALNS_like"/>
    <property type="match status" value="1"/>
</dbReference>
<name>A0A0R2SA59_9GAMM</name>
<keyword evidence="3" id="KW-0732">Signal</keyword>
<evidence type="ECO:0000259" key="4">
    <source>
        <dbReference type="Pfam" id="PF00884"/>
    </source>
</evidence>
<dbReference type="PANTHER" id="PTHR42693:SF53">
    <property type="entry name" value="ENDO-4-O-SULFATASE"/>
    <property type="match status" value="1"/>
</dbReference>
<dbReference type="SUPFAM" id="SSF53649">
    <property type="entry name" value="Alkaline phosphatase-like"/>
    <property type="match status" value="1"/>
</dbReference>
<protein>
    <recommendedName>
        <fullName evidence="4">Sulfatase N-terminal domain-containing protein</fullName>
    </recommendedName>
</protein>
<evidence type="ECO:0000256" key="2">
    <source>
        <dbReference type="ARBA" id="ARBA00022801"/>
    </source>
</evidence>
<comment type="similarity">
    <text evidence="1">Belongs to the sulfatase family.</text>
</comment>
<proteinExistence type="inferred from homology"/>
<dbReference type="InterPro" id="IPR050738">
    <property type="entry name" value="Sulfatase"/>
</dbReference>
<organism evidence="5 6">
    <name type="scientific">OM182 bacterium BACL3 MAG-120507-bin80</name>
    <dbReference type="NCBI Taxonomy" id="1655577"/>
    <lineage>
        <taxon>Bacteria</taxon>
        <taxon>Pseudomonadati</taxon>
        <taxon>Pseudomonadota</taxon>
        <taxon>Gammaproteobacteria</taxon>
        <taxon>OMG group</taxon>
        <taxon>OM182 clade</taxon>
    </lineage>
</organism>
<feature type="signal peptide" evidence="3">
    <location>
        <begin position="1"/>
        <end position="39"/>
    </location>
</feature>
<evidence type="ECO:0000256" key="1">
    <source>
        <dbReference type="ARBA" id="ARBA00008779"/>
    </source>
</evidence>
<accession>A0A0R2SA59</accession>
<dbReference type="InterPro" id="IPR000917">
    <property type="entry name" value="Sulfatase_N"/>
</dbReference>
<comment type="caution">
    <text evidence="5">The sequence shown here is derived from an EMBL/GenBank/DDBJ whole genome shotgun (WGS) entry which is preliminary data.</text>
</comment>
<dbReference type="EMBL" id="LIBB01000148">
    <property type="protein sequence ID" value="KRO71694.1"/>
    <property type="molecule type" value="Genomic_DNA"/>
</dbReference>
<dbReference type="Proteomes" id="UP000051934">
    <property type="component" value="Unassembled WGS sequence"/>
</dbReference>
<gene>
    <name evidence="5" type="ORF">ABR69_01725</name>
</gene>
<feature type="domain" description="Sulfatase N-terminal" evidence="4">
    <location>
        <begin position="44"/>
        <end position="339"/>
    </location>
</feature>
<keyword evidence="2" id="KW-0378">Hydrolase</keyword>
<dbReference type="InterPro" id="IPR017850">
    <property type="entry name" value="Alkaline_phosphatase_core_sf"/>
</dbReference>
<evidence type="ECO:0000313" key="5">
    <source>
        <dbReference type="EMBL" id="KRO71694.1"/>
    </source>
</evidence>